<comment type="caution">
    <text evidence="1">The sequence shown here is derived from an EMBL/GenBank/DDBJ whole genome shotgun (WGS) entry which is preliminary data.</text>
</comment>
<sequence>MSKDKKDIYTGIIEKDEEGNFFCGEYLLDYKRVTTEFKLGDKVNIRSVIENPSDKSYDKYPKKSKDFFLFNNKNKG</sequence>
<gene>
    <name evidence="1" type="ORF">ABS768_12600</name>
</gene>
<protein>
    <submittedName>
        <fullName evidence="1">Uncharacterized protein</fullName>
    </submittedName>
</protein>
<keyword evidence="2" id="KW-1185">Reference proteome</keyword>
<evidence type="ECO:0000313" key="1">
    <source>
        <dbReference type="EMBL" id="MFL9838347.1"/>
    </source>
</evidence>
<dbReference type="EMBL" id="JBELQB010000009">
    <property type="protein sequence ID" value="MFL9838347.1"/>
    <property type="molecule type" value="Genomic_DNA"/>
</dbReference>
<accession>A0ABW8YER4</accession>
<evidence type="ECO:0000313" key="2">
    <source>
        <dbReference type="Proteomes" id="UP001629059"/>
    </source>
</evidence>
<reference evidence="1 2" key="1">
    <citation type="submission" date="2024-06" db="EMBL/GenBank/DDBJ databases">
        <authorList>
            <person name="Kaempfer P."/>
            <person name="Viver T."/>
        </authorList>
    </citation>
    <scope>NUCLEOTIDE SEQUENCE [LARGE SCALE GENOMIC DNA]</scope>
    <source>
        <strain evidence="1 2">ST-75</strain>
    </source>
</reference>
<proteinExistence type="predicted"/>
<dbReference type="RefSeq" id="WP_408075313.1">
    <property type="nucleotide sequence ID" value="NZ_JBELQB010000009.1"/>
</dbReference>
<organism evidence="1 2">
    <name type="scientific">Flavobacterium rhizophilum</name>
    <dbReference type="NCBI Taxonomy" id="3163296"/>
    <lineage>
        <taxon>Bacteria</taxon>
        <taxon>Pseudomonadati</taxon>
        <taxon>Bacteroidota</taxon>
        <taxon>Flavobacteriia</taxon>
        <taxon>Flavobacteriales</taxon>
        <taxon>Flavobacteriaceae</taxon>
        <taxon>Flavobacterium</taxon>
    </lineage>
</organism>
<dbReference type="Proteomes" id="UP001629059">
    <property type="component" value="Unassembled WGS sequence"/>
</dbReference>
<name>A0ABW8YER4_9FLAO</name>